<accession>A0ACB9DR26</accession>
<reference evidence="1 2" key="2">
    <citation type="journal article" date="2022" name="Mol. Ecol. Resour.">
        <title>The genomes of chicory, endive, great burdock and yacon provide insights into Asteraceae paleo-polyploidization history and plant inulin production.</title>
        <authorList>
            <person name="Fan W."/>
            <person name="Wang S."/>
            <person name="Wang H."/>
            <person name="Wang A."/>
            <person name="Jiang F."/>
            <person name="Liu H."/>
            <person name="Zhao H."/>
            <person name="Xu D."/>
            <person name="Zhang Y."/>
        </authorList>
    </citation>
    <scope>NUCLEOTIDE SEQUENCE [LARGE SCALE GENOMIC DNA]</scope>
    <source>
        <strain evidence="2">cv. Niubang</strain>
    </source>
</reference>
<gene>
    <name evidence="1" type="ORF">L6452_12022</name>
</gene>
<organism evidence="1 2">
    <name type="scientific">Arctium lappa</name>
    <name type="common">Greater burdock</name>
    <name type="synonym">Lappa major</name>
    <dbReference type="NCBI Taxonomy" id="4217"/>
    <lineage>
        <taxon>Eukaryota</taxon>
        <taxon>Viridiplantae</taxon>
        <taxon>Streptophyta</taxon>
        <taxon>Embryophyta</taxon>
        <taxon>Tracheophyta</taxon>
        <taxon>Spermatophyta</taxon>
        <taxon>Magnoliopsida</taxon>
        <taxon>eudicotyledons</taxon>
        <taxon>Gunneridae</taxon>
        <taxon>Pentapetalae</taxon>
        <taxon>asterids</taxon>
        <taxon>campanulids</taxon>
        <taxon>Asterales</taxon>
        <taxon>Asteraceae</taxon>
        <taxon>Carduoideae</taxon>
        <taxon>Cardueae</taxon>
        <taxon>Arctiinae</taxon>
        <taxon>Arctium</taxon>
    </lineage>
</organism>
<protein>
    <submittedName>
        <fullName evidence="1">Uncharacterized protein</fullName>
    </submittedName>
</protein>
<evidence type="ECO:0000313" key="2">
    <source>
        <dbReference type="Proteomes" id="UP001055879"/>
    </source>
</evidence>
<proteinExistence type="predicted"/>
<sequence>MHQIGGVELVEFNPDSGILTILTSKHPEVIKDAFERKTKKKIVILSEGIRPPQGAINVQDLAEALIRVSQAEGLNSIELVGDLNSNSFRLNFNQRIPGTSSVYNEDVETEFFPLPPRTTIEPSAPPLFPGTADHEVPVYGYPPEYYGLPTSCNDDNSNPSRCCTIL</sequence>
<dbReference type="Proteomes" id="UP001055879">
    <property type="component" value="Linkage Group LG03"/>
</dbReference>
<dbReference type="EMBL" id="CM042049">
    <property type="protein sequence ID" value="KAI3748737.1"/>
    <property type="molecule type" value="Genomic_DNA"/>
</dbReference>
<reference evidence="2" key="1">
    <citation type="journal article" date="2022" name="Mol. Ecol. Resour.">
        <title>The genomes of chicory, endive, great burdock and yacon provide insights into Asteraceae palaeo-polyploidization history and plant inulin production.</title>
        <authorList>
            <person name="Fan W."/>
            <person name="Wang S."/>
            <person name="Wang H."/>
            <person name="Wang A."/>
            <person name="Jiang F."/>
            <person name="Liu H."/>
            <person name="Zhao H."/>
            <person name="Xu D."/>
            <person name="Zhang Y."/>
        </authorList>
    </citation>
    <scope>NUCLEOTIDE SEQUENCE [LARGE SCALE GENOMIC DNA]</scope>
    <source>
        <strain evidence="2">cv. Niubang</strain>
    </source>
</reference>
<evidence type="ECO:0000313" key="1">
    <source>
        <dbReference type="EMBL" id="KAI3748737.1"/>
    </source>
</evidence>
<comment type="caution">
    <text evidence="1">The sequence shown here is derived from an EMBL/GenBank/DDBJ whole genome shotgun (WGS) entry which is preliminary data.</text>
</comment>
<name>A0ACB9DR26_ARCLA</name>
<keyword evidence="2" id="KW-1185">Reference proteome</keyword>